<dbReference type="InterPro" id="IPR050751">
    <property type="entry name" value="ECM_structural_protein"/>
</dbReference>
<dbReference type="Pfam" id="PF07645">
    <property type="entry name" value="EGF_CA"/>
    <property type="match status" value="3"/>
</dbReference>
<comment type="caution">
    <text evidence="5">The sequence shown here is derived from an EMBL/GenBank/DDBJ whole genome shotgun (WGS) entry which is preliminary data.</text>
</comment>
<dbReference type="Proteomes" id="UP001152795">
    <property type="component" value="Unassembled WGS sequence"/>
</dbReference>
<keyword evidence="4" id="KW-1015">Disulfide bond</keyword>
<accession>A0A7D9K2X8</accession>
<reference evidence="5" key="1">
    <citation type="submission" date="2020-04" db="EMBL/GenBank/DDBJ databases">
        <authorList>
            <person name="Alioto T."/>
            <person name="Alioto T."/>
            <person name="Gomez Garrido J."/>
        </authorList>
    </citation>
    <scope>NUCLEOTIDE SEQUENCE</scope>
    <source>
        <strain evidence="5">A484AB</strain>
    </source>
</reference>
<dbReference type="EMBL" id="CACRXK020026969">
    <property type="protein sequence ID" value="CAB4040571.1"/>
    <property type="molecule type" value="Genomic_DNA"/>
</dbReference>
<protein>
    <submittedName>
        <fullName evidence="5">Cysteine-rich with EGF-like domain 2</fullName>
    </submittedName>
</protein>
<dbReference type="GO" id="GO:0005509">
    <property type="term" value="F:calcium ion binding"/>
    <property type="evidence" value="ECO:0007669"/>
    <property type="project" value="InterPro"/>
</dbReference>
<feature type="non-terminal residue" evidence="5">
    <location>
        <position position="1"/>
    </location>
</feature>
<evidence type="ECO:0000256" key="1">
    <source>
        <dbReference type="ARBA" id="ARBA00005897"/>
    </source>
</evidence>
<gene>
    <name evidence="5" type="ORF">PACLA_8A049138</name>
</gene>
<sequence length="218" mass="22750">CHESCDGGCHDGSPKDCEACKDGWEESEEHGCTDKDECSSGDVCESNKYCVNTPGSFKCEACDNSCEENCTGPGNTACLACKTGYEMIENEGCKDIDECADESTTCEDGKYCDNNPGSFACLDCDKACSHCSSAGTEKCSACNAGFQLTDKGCEDIDECADASTTCEDGKYCDNNPGSLACLDCDKACSQCSGAGPEKCSACNAGFQLTDKGCEGTKS</sequence>
<dbReference type="PANTHER" id="PTHR24034">
    <property type="entry name" value="EGF-LIKE DOMAIN-CONTAINING PROTEIN"/>
    <property type="match status" value="1"/>
</dbReference>
<dbReference type="InterPro" id="IPR000742">
    <property type="entry name" value="EGF"/>
</dbReference>
<evidence type="ECO:0000313" key="6">
    <source>
        <dbReference type="Proteomes" id="UP001152795"/>
    </source>
</evidence>
<dbReference type="SMART" id="SM00179">
    <property type="entry name" value="EGF_CA"/>
    <property type="match status" value="2"/>
</dbReference>
<dbReference type="InterPro" id="IPR049883">
    <property type="entry name" value="NOTCH1_EGF-like"/>
</dbReference>
<evidence type="ECO:0000256" key="3">
    <source>
        <dbReference type="ARBA" id="ARBA00022737"/>
    </source>
</evidence>
<dbReference type="PANTHER" id="PTHR24034:SF204">
    <property type="entry name" value="ADHESION G PROTEIN-COUPLED RECEPTOR E1"/>
    <property type="match status" value="1"/>
</dbReference>
<comment type="similarity">
    <text evidence="1">Belongs to the CRELD family.</text>
</comment>
<dbReference type="InterPro" id="IPR006212">
    <property type="entry name" value="Furin_repeat"/>
</dbReference>
<proteinExistence type="inferred from homology"/>
<dbReference type="InterPro" id="IPR009030">
    <property type="entry name" value="Growth_fac_rcpt_cys_sf"/>
</dbReference>
<name>A0A7D9K2X8_PARCT</name>
<keyword evidence="3" id="KW-0677">Repeat</keyword>
<organism evidence="5 6">
    <name type="scientific">Paramuricea clavata</name>
    <name type="common">Red gorgonian</name>
    <name type="synonym">Violescent sea-whip</name>
    <dbReference type="NCBI Taxonomy" id="317549"/>
    <lineage>
        <taxon>Eukaryota</taxon>
        <taxon>Metazoa</taxon>
        <taxon>Cnidaria</taxon>
        <taxon>Anthozoa</taxon>
        <taxon>Octocorallia</taxon>
        <taxon>Malacalcyonacea</taxon>
        <taxon>Plexauridae</taxon>
        <taxon>Paramuricea</taxon>
    </lineage>
</organism>
<dbReference type="SMART" id="SM00181">
    <property type="entry name" value="EGF"/>
    <property type="match status" value="3"/>
</dbReference>
<dbReference type="Gene3D" id="2.10.25.10">
    <property type="entry name" value="Laminin"/>
    <property type="match status" value="1"/>
</dbReference>
<dbReference type="InterPro" id="IPR001881">
    <property type="entry name" value="EGF-like_Ca-bd_dom"/>
</dbReference>
<dbReference type="Gene3D" id="2.10.220.10">
    <property type="entry name" value="Hormone Receptor, Insulin-like Growth Factor Receptor 1, Chain A, domain 2"/>
    <property type="match status" value="1"/>
</dbReference>
<dbReference type="SMART" id="SM00261">
    <property type="entry name" value="FU"/>
    <property type="match status" value="3"/>
</dbReference>
<dbReference type="OrthoDB" id="6019644at2759"/>
<dbReference type="SUPFAM" id="SSF57184">
    <property type="entry name" value="Growth factor receptor domain"/>
    <property type="match status" value="1"/>
</dbReference>
<evidence type="ECO:0000256" key="4">
    <source>
        <dbReference type="ARBA" id="ARBA00023157"/>
    </source>
</evidence>
<keyword evidence="2" id="KW-0245">EGF-like domain</keyword>
<keyword evidence="6" id="KW-1185">Reference proteome</keyword>
<evidence type="ECO:0000256" key="2">
    <source>
        <dbReference type="ARBA" id="ARBA00022536"/>
    </source>
</evidence>
<evidence type="ECO:0000313" key="5">
    <source>
        <dbReference type="EMBL" id="CAB4040571.1"/>
    </source>
</evidence>
<dbReference type="AlphaFoldDB" id="A0A7D9K2X8"/>